<name>B8CUJ5_SHEPW</name>
<dbReference type="AlphaFoldDB" id="B8CUJ5"/>
<accession>B8CUJ5</accession>
<dbReference type="KEGG" id="swp:swp_4544"/>
<dbReference type="EMBL" id="CP000472">
    <property type="protein sequence ID" value="ACJ31187.1"/>
    <property type="molecule type" value="Genomic_DNA"/>
</dbReference>
<dbReference type="Proteomes" id="UP000000753">
    <property type="component" value="Chromosome"/>
</dbReference>
<reference evidence="1 2" key="1">
    <citation type="journal article" date="2008" name="PLoS ONE">
        <title>Environmental adaptation: genomic analysis of the piezotolerant and psychrotolerant deep-sea iron reducing bacterium Shewanella piezotolerans WP3.</title>
        <authorList>
            <person name="Wang F."/>
            <person name="Wang J."/>
            <person name="Jian H."/>
            <person name="Zhang B."/>
            <person name="Li S."/>
            <person name="Wang F."/>
            <person name="Zeng X."/>
            <person name="Gao L."/>
            <person name="Bartlett D.H."/>
            <person name="Yu J."/>
            <person name="Hu S."/>
            <person name="Xiao X."/>
        </authorList>
    </citation>
    <scope>NUCLEOTIDE SEQUENCE [LARGE SCALE GENOMIC DNA]</scope>
    <source>
        <strain evidence="2">WP3 / JCM 13877</strain>
    </source>
</reference>
<sequence>MGTESPERMQSTPFYKVVIVTWQPIKNRNNYDGCNLAKPHSLFILPSLAAEGNKFAESISASVC</sequence>
<evidence type="ECO:0000313" key="1">
    <source>
        <dbReference type="EMBL" id="ACJ31187.1"/>
    </source>
</evidence>
<keyword evidence="2" id="KW-1185">Reference proteome</keyword>
<gene>
    <name evidence="1" type="ordered locus">swp_4544</name>
</gene>
<dbReference type="HOGENOM" id="CLU_2865359_0_0_6"/>
<protein>
    <submittedName>
        <fullName evidence="1">Uncharacterized protein</fullName>
    </submittedName>
</protein>
<proteinExistence type="predicted"/>
<evidence type="ECO:0000313" key="2">
    <source>
        <dbReference type="Proteomes" id="UP000000753"/>
    </source>
</evidence>
<organism evidence="1 2">
    <name type="scientific">Shewanella piezotolerans (strain WP3 / JCM 13877)</name>
    <dbReference type="NCBI Taxonomy" id="225849"/>
    <lineage>
        <taxon>Bacteria</taxon>
        <taxon>Pseudomonadati</taxon>
        <taxon>Pseudomonadota</taxon>
        <taxon>Gammaproteobacteria</taxon>
        <taxon>Alteromonadales</taxon>
        <taxon>Shewanellaceae</taxon>
        <taxon>Shewanella</taxon>
    </lineage>
</organism>